<dbReference type="Proteomes" id="UP000654075">
    <property type="component" value="Unassembled WGS sequence"/>
</dbReference>
<feature type="transmembrane region" description="Helical" evidence="3">
    <location>
        <begin position="368"/>
        <end position="386"/>
    </location>
</feature>
<dbReference type="PANTHER" id="PTHR10582:SF2">
    <property type="entry name" value="INACTIVE"/>
    <property type="match status" value="1"/>
</dbReference>
<feature type="transmembrane region" description="Helical" evidence="3">
    <location>
        <begin position="176"/>
        <end position="194"/>
    </location>
</feature>
<name>A0A813FX30_POLGL</name>
<feature type="transmembrane region" description="Helical" evidence="3">
    <location>
        <begin position="423"/>
        <end position="444"/>
    </location>
</feature>
<dbReference type="GO" id="GO:0098703">
    <property type="term" value="P:calcium ion import across plasma membrane"/>
    <property type="evidence" value="ECO:0007669"/>
    <property type="project" value="TreeGrafter"/>
</dbReference>
<dbReference type="GO" id="GO:0005886">
    <property type="term" value="C:plasma membrane"/>
    <property type="evidence" value="ECO:0007669"/>
    <property type="project" value="TreeGrafter"/>
</dbReference>
<feature type="region of interest" description="Disordered" evidence="2">
    <location>
        <begin position="585"/>
        <end position="637"/>
    </location>
</feature>
<comment type="caution">
    <text evidence="4">The sequence shown here is derived from an EMBL/GenBank/DDBJ whole genome shotgun (WGS) entry which is preliminary data.</text>
</comment>
<keyword evidence="5" id="KW-1185">Reference proteome</keyword>
<evidence type="ECO:0000256" key="2">
    <source>
        <dbReference type="SAM" id="MobiDB-lite"/>
    </source>
</evidence>
<keyword evidence="3" id="KW-0812">Transmembrane</keyword>
<keyword evidence="3" id="KW-0472">Membrane</keyword>
<dbReference type="OMA" id="NIWACEG"/>
<sequence length="637" mass="70892">MKAINANSASLLRRAVACAPRGERAVWLLRIQVGTQRISPLSWAIESGSFGAARAMLEDLLTIRADRERYYYGIDHLFENHPDIIERLCVDAPSLLNTLLHGLVWRSRRTVNGLRRVNFFVKYLLVTAEGRFAKALDAFAQANDVKIISHPVLVLISDTLWAGVVRRQFIVSKLDFLFSLLVFMLCQAILPKLGNESNKGLAWSILVGRLQFIVDFKGHSELALLKAMFVFAFCEEFVYDAVRQVVERTQITSWQGAYRTGDTTKVAGVPLPTTYLQDQDSQMSILLLLSLILMCISEPFYYCLPSISSTGPTEECDAAQPVIGRYIIFSMSAMVLHWLLLVDMSVFSTGLAAFVLVCRHVISEVGKFLVAMVFLLLTFASAISCLKHNSKELDSVLGAANCLFALTVGLYEGDYRDFLLDPTLLIPVLIFVTLSAILLINLLIAQLNCSYDYVYADMLGFARLSRAALIVDTMSSCPAGRFTKFVAGLRFQKLLEFDEGDVGLGGGIQTREFANLNPISVDTIRRFGGASSPQMQWLRTYIMRYFFRLAFFSQPEEEGDEEDKMVRIQKLLVLINKEASASEKVEKRLQRKSKDRATVASTVDGAIHSRASAGQSSLGEEPIKSGISNPRSGSEGH</sequence>
<feature type="transmembrane region" description="Helical" evidence="3">
    <location>
        <begin position="335"/>
        <end position="362"/>
    </location>
</feature>
<dbReference type="EMBL" id="CAJNNV010025578">
    <property type="protein sequence ID" value="CAE8615182.1"/>
    <property type="molecule type" value="Genomic_DNA"/>
</dbReference>
<dbReference type="AlphaFoldDB" id="A0A813FX30"/>
<accession>A0A813FX30</accession>
<dbReference type="OrthoDB" id="431153at2759"/>
<dbReference type="InterPro" id="IPR024862">
    <property type="entry name" value="TRPV"/>
</dbReference>
<proteinExistence type="predicted"/>
<keyword evidence="3" id="KW-1133">Transmembrane helix</keyword>
<evidence type="ECO:0000313" key="5">
    <source>
        <dbReference type="Proteomes" id="UP000654075"/>
    </source>
</evidence>
<evidence type="ECO:0008006" key="6">
    <source>
        <dbReference type="Google" id="ProtNLM"/>
    </source>
</evidence>
<organism evidence="4 5">
    <name type="scientific">Polarella glacialis</name>
    <name type="common">Dinoflagellate</name>
    <dbReference type="NCBI Taxonomy" id="89957"/>
    <lineage>
        <taxon>Eukaryota</taxon>
        <taxon>Sar</taxon>
        <taxon>Alveolata</taxon>
        <taxon>Dinophyceae</taxon>
        <taxon>Suessiales</taxon>
        <taxon>Suessiaceae</taxon>
        <taxon>Polarella</taxon>
    </lineage>
</organism>
<feature type="transmembrane region" description="Helical" evidence="3">
    <location>
        <begin position="393"/>
        <end position="411"/>
    </location>
</feature>
<gene>
    <name evidence="4" type="ORF">PGLA1383_LOCUS32898</name>
</gene>
<feature type="transmembrane region" description="Helical" evidence="3">
    <location>
        <begin position="285"/>
        <end position="304"/>
    </location>
</feature>
<evidence type="ECO:0000256" key="3">
    <source>
        <dbReference type="SAM" id="Phobius"/>
    </source>
</evidence>
<reference evidence="4" key="1">
    <citation type="submission" date="2021-02" db="EMBL/GenBank/DDBJ databases">
        <authorList>
            <person name="Dougan E. K."/>
            <person name="Rhodes N."/>
            <person name="Thang M."/>
            <person name="Chan C."/>
        </authorList>
    </citation>
    <scope>NUCLEOTIDE SEQUENCE</scope>
</reference>
<dbReference type="GO" id="GO:0005216">
    <property type="term" value="F:monoatomic ion channel activity"/>
    <property type="evidence" value="ECO:0007669"/>
    <property type="project" value="InterPro"/>
</dbReference>
<evidence type="ECO:0000313" key="4">
    <source>
        <dbReference type="EMBL" id="CAE8615182.1"/>
    </source>
</evidence>
<feature type="compositionally biased region" description="Polar residues" evidence="2">
    <location>
        <begin position="626"/>
        <end position="637"/>
    </location>
</feature>
<evidence type="ECO:0000256" key="1">
    <source>
        <dbReference type="ARBA" id="ARBA00022737"/>
    </source>
</evidence>
<protein>
    <recommendedName>
        <fullName evidence="6">Polycystin cation channel PKD1/PKD2 domain-containing protein</fullName>
    </recommendedName>
</protein>
<dbReference type="PANTHER" id="PTHR10582">
    <property type="entry name" value="TRANSIENT RECEPTOR POTENTIAL ION CHANNEL PROTEIN"/>
    <property type="match status" value="1"/>
</dbReference>
<keyword evidence="1" id="KW-0677">Repeat</keyword>